<dbReference type="EMBL" id="WUAV01000002">
    <property type="protein sequence ID" value="KAF1766527.1"/>
    <property type="molecule type" value="Genomic_DNA"/>
</dbReference>
<reference evidence="2 3" key="1">
    <citation type="submission" date="2019-12" db="EMBL/GenBank/DDBJ databases">
        <title>Chromosome-level assembly of the Caenorhabditis remanei genome.</title>
        <authorList>
            <person name="Teterina A.A."/>
            <person name="Willis J.H."/>
            <person name="Phillips P.C."/>
        </authorList>
    </citation>
    <scope>NUCLEOTIDE SEQUENCE [LARGE SCALE GENOMIC DNA]</scope>
    <source>
        <strain evidence="2 3">PX506</strain>
        <tissue evidence="2">Whole organism</tissue>
    </source>
</reference>
<gene>
    <name evidence="2" type="ORF">GCK72_006484</name>
</gene>
<evidence type="ECO:0000313" key="3">
    <source>
        <dbReference type="Proteomes" id="UP000483820"/>
    </source>
</evidence>
<accession>A0A6A5HIT7</accession>
<dbReference type="Proteomes" id="UP000483820">
    <property type="component" value="Chromosome II"/>
</dbReference>
<evidence type="ECO:0000313" key="2">
    <source>
        <dbReference type="EMBL" id="KAF1766527.1"/>
    </source>
</evidence>
<dbReference type="AlphaFoldDB" id="A0A6A5HIT7"/>
<sequence length="351" mass="41129">MRNQIKSTFRAKSKGLSMVLDSLREEGYIYFEGLFDHFKVITWIVENPETTPRESSVVFLKLDTDMVSCGLSFDTDTGHPTFGFDEDNWKSAPILMYNYISDLFHTSSDIQFITNTRSFEDLPNIKVFKNFYHEGLRLAGSKLDAFFETHEITNCAVILPYIKTDDLFSRGSIKRRSSLLKVKHLLVYKANFLVINNILSFRGSHAVFLESYMKNNDIKKFLKLWMAGRFRRLDYLLITKLYTPFDPENILFEFNTMPFDESRRSAMYINKSTMIDFIPANCKQPDWSKGVDIERETDSMLATIVLERNQFRFCVWKDRFPKQIPTTPDYHGIPKCLREGKFVPYRSTHLV</sequence>
<dbReference type="CTD" id="9815880"/>
<dbReference type="Pfam" id="PF07735">
    <property type="entry name" value="FBA_2"/>
    <property type="match status" value="1"/>
</dbReference>
<dbReference type="KEGG" id="crq:GCK72_006484"/>
<evidence type="ECO:0000259" key="1">
    <source>
        <dbReference type="Pfam" id="PF07735"/>
    </source>
</evidence>
<protein>
    <recommendedName>
        <fullName evidence="1">Sdz-33 F-box domain-containing protein</fullName>
    </recommendedName>
</protein>
<dbReference type="PANTHER" id="PTHR21503:SF8">
    <property type="entry name" value="F-BOX ASSOCIATED DOMAIN-CONTAINING PROTEIN-RELATED"/>
    <property type="match status" value="1"/>
</dbReference>
<organism evidence="2 3">
    <name type="scientific">Caenorhabditis remanei</name>
    <name type="common">Caenorhabditis vulgaris</name>
    <dbReference type="NCBI Taxonomy" id="31234"/>
    <lineage>
        <taxon>Eukaryota</taxon>
        <taxon>Metazoa</taxon>
        <taxon>Ecdysozoa</taxon>
        <taxon>Nematoda</taxon>
        <taxon>Chromadorea</taxon>
        <taxon>Rhabditida</taxon>
        <taxon>Rhabditina</taxon>
        <taxon>Rhabditomorpha</taxon>
        <taxon>Rhabditoidea</taxon>
        <taxon>Rhabditidae</taxon>
        <taxon>Peloderinae</taxon>
        <taxon>Caenorhabditis</taxon>
    </lineage>
</organism>
<dbReference type="InterPro" id="IPR012885">
    <property type="entry name" value="F-box_Sdz-33"/>
</dbReference>
<dbReference type="GeneID" id="9815880"/>
<dbReference type="PANTHER" id="PTHR21503">
    <property type="entry name" value="F-BOX-CONTAINING HYPOTHETICAL PROTEIN C.ELEGANS"/>
    <property type="match status" value="1"/>
</dbReference>
<comment type="caution">
    <text evidence="2">The sequence shown here is derived from an EMBL/GenBank/DDBJ whole genome shotgun (WGS) entry which is preliminary data.</text>
</comment>
<dbReference type="RefSeq" id="XP_003113399.2">
    <property type="nucleotide sequence ID" value="XM_003113351.2"/>
</dbReference>
<proteinExistence type="predicted"/>
<feature type="domain" description="Sdz-33 F-box" evidence="1">
    <location>
        <begin position="191"/>
        <end position="237"/>
    </location>
</feature>
<name>A0A6A5HIT7_CAERE</name>